<feature type="region of interest" description="Disordered" evidence="1">
    <location>
        <begin position="304"/>
        <end position="463"/>
    </location>
</feature>
<dbReference type="GO" id="GO:0034976">
    <property type="term" value="P:response to endoplasmic reticulum stress"/>
    <property type="evidence" value="ECO:0007669"/>
    <property type="project" value="TreeGrafter"/>
</dbReference>
<evidence type="ECO:0000313" key="5">
    <source>
        <dbReference type="Proteomes" id="UP000757232"/>
    </source>
</evidence>
<dbReference type="Pfam" id="PF00085">
    <property type="entry name" value="Thioredoxin"/>
    <property type="match status" value="1"/>
</dbReference>
<dbReference type="AlphaFoldDB" id="A0A9Q5HV21"/>
<accession>A0A9Q5HV21</accession>
<dbReference type="SUPFAM" id="SSF52833">
    <property type="entry name" value="Thioredoxin-like"/>
    <property type="match status" value="1"/>
</dbReference>
<dbReference type="GO" id="GO:0015035">
    <property type="term" value="F:protein-disulfide reductase activity"/>
    <property type="evidence" value="ECO:0007669"/>
    <property type="project" value="TreeGrafter"/>
</dbReference>
<dbReference type="OrthoDB" id="427280at2759"/>
<name>A0A9Q5HV21_SANBA</name>
<keyword evidence="5" id="KW-1185">Reference proteome</keyword>
<dbReference type="EMBL" id="LNZH02000203">
    <property type="protein sequence ID" value="OCB86332.1"/>
    <property type="molecule type" value="Genomic_DNA"/>
</dbReference>
<dbReference type="InterPro" id="IPR036249">
    <property type="entry name" value="Thioredoxin-like_sf"/>
</dbReference>
<evidence type="ECO:0000313" key="4">
    <source>
        <dbReference type="EMBL" id="OCB86332.1"/>
    </source>
</evidence>
<dbReference type="PANTHER" id="PTHR45815:SF3">
    <property type="entry name" value="PROTEIN DISULFIDE-ISOMERASE A6"/>
    <property type="match status" value="1"/>
</dbReference>
<feature type="signal peptide" evidence="2">
    <location>
        <begin position="1"/>
        <end position="19"/>
    </location>
</feature>
<gene>
    <name evidence="4" type="ORF">A7U60_g6646</name>
</gene>
<feature type="compositionally biased region" description="Acidic residues" evidence="1">
    <location>
        <begin position="407"/>
        <end position="424"/>
    </location>
</feature>
<keyword evidence="2" id="KW-0732">Signal</keyword>
<dbReference type="Proteomes" id="UP000757232">
    <property type="component" value="Unassembled WGS sequence"/>
</dbReference>
<dbReference type="InterPro" id="IPR013766">
    <property type="entry name" value="Thioredoxin_domain"/>
</dbReference>
<organism evidence="4 5">
    <name type="scientific">Sanghuangporus baumii</name>
    <name type="common">Phellinus baumii</name>
    <dbReference type="NCBI Taxonomy" id="108892"/>
    <lineage>
        <taxon>Eukaryota</taxon>
        <taxon>Fungi</taxon>
        <taxon>Dikarya</taxon>
        <taxon>Basidiomycota</taxon>
        <taxon>Agaricomycotina</taxon>
        <taxon>Agaricomycetes</taxon>
        <taxon>Hymenochaetales</taxon>
        <taxon>Hymenochaetaceae</taxon>
        <taxon>Sanghuangporus</taxon>
    </lineage>
</organism>
<evidence type="ECO:0000256" key="2">
    <source>
        <dbReference type="SAM" id="SignalP"/>
    </source>
</evidence>
<protein>
    <recommendedName>
        <fullName evidence="3">Thioredoxin domain-containing protein</fullName>
    </recommendedName>
</protein>
<dbReference type="PROSITE" id="PS51352">
    <property type="entry name" value="THIOREDOXIN_2"/>
    <property type="match status" value="1"/>
</dbReference>
<feature type="domain" description="Thioredoxin" evidence="3">
    <location>
        <begin position="7"/>
        <end position="136"/>
    </location>
</feature>
<evidence type="ECO:0000259" key="3">
    <source>
        <dbReference type="PROSITE" id="PS51352"/>
    </source>
</evidence>
<comment type="caution">
    <text evidence="4">The sequence shown here is derived from an EMBL/GenBank/DDBJ whole genome shotgun (WGS) entry which is preliminary data.</text>
</comment>
<dbReference type="Gene3D" id="3.40.30.10">
    <property type="entry name" value="Glutaredoxin"/>
    <property type="match status" value="1"/>
</dbReference>
<sequence length="463" mass="50787">MLPQVLVLSLALAPNLVSAALFPKSSQVKMIGHKEFKEAMKQNMTSVVAFVAPWCGHCQRMAPEYSKAALGVHPLIPFYAVDCDAAANKRLCADQGVKGFPTVKLFPRGKQMKSVEFDGPQRSASEFYYFAQRGIPGKFKKIHQFEEMDQINDKKILNKHRALLMRKKGKQPLLWSVLANKYGDDIEFFSHRDRRGKSSVKMGFEAGEPDESKVLIYPAGETKPVQFMGILKHDSLSKFFDSLLDGTANLEELNAAAAAEEFTPDPEELEIQRQQEAEMLKLAHGGFADMIDFEQALKDGSAKNFHDTNGYPGMMGGAQPKGGNAKKQESSLSSSSSSSSTKSKKIKMPMTDEAGQVVMDVPTAAATATPTETQAEEVRETSTPESVPEQESIPEQEMEPEAKEEPAPEPEVESQPEPVLEAEPETSSFVAEEVTAEGTTPAPEPFVEPSEDAGAEEHVKDEL</sequence>
<proteinExistence type="predicted"/>
<dbReference type="GO" id="GO:0005788">
    <property type="term" value="C:endoplasmic reticulum lumen"/>
    <property type="evidence" value="ECO:0007669"/>
    <property type="project" value="TreeGrafter"/>
</dbReference>
<feature type="compositionally biased region" description="Low complexity" evidence="1">
    <location>
        <begin position="330"/>
        <end position="341"/>
    </location>
</feature>
<feature type="chain" id="PRO_5040400725" description="Thioredoxin domain-containing protein" evidence="2">
    <location>
        <begin position="20"/>
        <end position="463"/>
    </location>
</feature>
<evidence type="ECO:0000256" key="1">
    <source>
        <dbReference type="SAM" id="MobiDB-lite"/>
    </source>
</evidence>
<feature type="compositionally biased region" description="Low complexity" evidence="1">
    <location>
        <begin position="362"/>
        <end position="373"/>
    </location>
</feature>
<dbReference type="PRINTS" id="PR00421">
    <property type="entry name" value="THIOREDOXIN"/>
</dbReference>
<dbReference type="PANTHER" id="PTHR45815">
    <property type="entry name" value="PROTEIN DISULFIDE-ISOMERASE A6"/>
    <property type="match status" value="1"/>
</dbReference>
<reference evidence="4" key="1">
    <citation type="submission" date="2016-06" db="EMBL/GenBank/DDBJ databases">
        <title>Draft Genome sequence of the fungus Inonotus baumii.</title>
        <authorList>
            <person name="Zhu H."/>
            <person name="Lin W."/>
        </authorList>
    </citation>
    <scope>NUCLEOTIDE SEQUENCE</scope>
    <source>
        <strain evidence="4">821</strain>
    </source>
</reference>